<dbReference type="OrthoDB" id="9776534at2"/>
<keyword evidence="6" id="KW-1133">Transmembrane helix</keyword>
<protein>
    <recommendedName>
        <fullName evidence="9">Molecular chaperone Hsp33</fullName>
    </recommendedName>
</protein>
<dbReference type="Gene3D" id="3.90.1280.10">
    <property type="entry name" value="HSP33 redox switch-like"/>
    <property type="match status" value="1"/>
</dbReference>
<dbReference type="Gene3D" id="3.55.30.10">
    <property type="entry name" value="Hsp33 domain"/>
    <property type="match status" value="1"/>
</dbReference>
<dbReference type="GO" id="GO:0005737">
    <property type="term" value="C:cytoplasm"/>
    <property type="evidence" value="ECO:0007669"/>
    <property type="project" value="InterPro"/>
</dbReference>
<evidence type="ECO:0000256" key="4">
    <source>
        <dbReference type="ARBA" id="ARBA00023186"/>
    </source>
</evidence>
<proteinExistence type="predicted"/>
<evidence type="ECO:0000313" key="8">
    <source>
        <dbReference type="Proteomes" id="UP000216943"/>
    </source>
</evidence>
<keyword evidence="2" id="KW-0862">Zinc</keyword>
<keyword evidence="6" id="KW-0472">Membrane</keyword>
<keyword evidence="6" id="KW-0812">Transmembrane</keyword>
<dbReference type="AlphaFoldDB" id="A0A269TJM4"/>
<dbReference type="Proteomes" id="UP000216943">
    <property type="component" value="Unassembled WGS sequence"/>
</dbReference>
<evidence type="ECO:0000256" key="6">
    <source>
        <dbReference type="SAM" id="Phobius"/>
    </source>
</evidence>
<dbReference type="SUPFAM" id="SSF64397">
    <property type="entry name" value="Hsp33 domain"/>
    <property type="match status" value="1"/>
</dbReference>
<dbReference type="Pfam" id="PF01430">
    <property type="entry name" value="HSP33"/>
    <property type="match status" value="1"/>
</dbReference>
<organism evidence="7 8">
    <name type="scientific">Mycoplasmopsis agassizii</name>
    <dbReference type="NCBI Taxonomy" id="33922"/>
    <lineage>
        <taxon>Bacteria</taxon>
        <taxon>Bacillati</taxon>
        <taxon>Mycoplasmatota</taxon>
        <taxon>Mycoplasmoidales</taxon>
        <taxon>Metamycoplasmataceae</taxon>
        <taxon>Mycoplasmopsis</taxon>
    </lineage>
</organism>
<gene>
    <name evidence="7" type="ORF">CJJ23_00970</name>
</gene>
<keyword evidence="1" id="KW-0963">Cytoplasm</keyword>
<sequence length="293" mass="32991">MIKIKKTESSYTKILEKGNVRIFLNDNLKLVNKLLNNHKKATPFAKLIFANIVSAFSPLLFVISKFGSVRIKLNTNGAVAPVDLYLDRPGNIRANMASFEVLSEYDKEPLKVNDIPLILGVGDEGTLEIVTEVDGKSYSSKVKLARGDVITDLAYFFDQSWQQFTGIKTGVWLDENANITNANSIIMQLLPGHKEEDISWVENFLKNNDFKNLSVSQIEEKLEANLLAKFETNDKCICSRSKKLKTITNLDNATLDEVFNNKNAIEVACPQCGRIDRISKVEVDKRKTENEIQ</sequence>
<evidence type="ECO:0000313" key="7">
    <source>
        <dbReference type="EMBL" id="PAK21692.1"/>
    </source>
</evidence>
<keyword evidence="4" id="KW-0143">Chaperone</keyword>
<feature type="transmembrane region" description="Helical" evidence="6">
    <location>
        <begin position="44"/>
        <end position="63"/>
    </location>
</feature>
<dbReference type="RefSeq" id="WP_095334526.1">
    <property type="nucleotide sequence ID" value="NZ_NQNY01000002.1"/>
</dbReference>
<dbReference type="GO" id="GO:0044183">
    <property type="term" value="F:protein folding chaperone"/>
    <property type="evidence" value="ECO:0007669"/>
    <property type="project" value="TreeGrafter"/>
</dbReference>
<dbReference type="InterPro" id="IPR016153">
    <property type="entry name" value="Heat_shock_Hsp33_N"/>
</dbReference>
<evidence type="ECO:0000256" key="3">
    <source>
        <dbReference type="ARBA" id="ARBA00023157"/>
    </source>
</evidence>
<dbReference type="PANTHER" id="PTHR30111">
    <property type="entry name" value="33 KDA CHAPERONIN"/>
    <property type="match status" value="1"/>
</dbReference>
<dbReference type="EMBL" id="NQNY01000002">
    <property type="protein sequence ID" value="PAK21692.1"/>
    <property type="molecule type" value="Genomic_DNA"/>
</dbReference>
<dbReference type="InterPro" id="IPR016154">
    <property type="entry name" value="Heat_shock_Hsp33_C"/>
</dbReference>
<dbReference type="InterPro" id="IPR000397">
    <property type="entry name" value="Heat_shock_Hsp33"/>
</dbReference>
<dbReference type="GO" id="GO:0042026">
    <property type="term" value="P:protein refolding"/>
    <property type="evidence" value="ECO:0007669"/>
    <property type="project" value="TreeGrafter"/>
</dbReference>
<evidence type="ECO:0008006" key="9">
    <source>
        <dbReference type="Google" id="ProtNLM"/>
    </source>
</evidence>
<dbReference type="SUPFAM" id="SSF118352">
    <property type="entry name" value="HSP33 redox switch-like"/>
    <property type="match status" value="1"/>
</dbReference>
<keyword evidence="5" id="KW-0676">Redox-active center</keyword>
<evidence type="ECO:0000256" key="2">
    <source>
        <dbReference type="ARBA" id="ARBA00022833"/>
    </source>
</evidence>
<accession>A0A269TJM4</accession>
<dbReference type="GO" id="GO:0051082">
    <property type="term" value="F:unfolded protein binding"/>
    <property type="evidence" value="ECO:0007669"/>
    <property type="project" value="InterPro"/>
</dbReference>
<evidence type="ECO:0000256" key="5">
    <source>
        <dbReference type="ARBA" id="ARBA00023284"/>
    </source>
</evidence>
<reference evidence="8" key="1">
    <citation type="submission" date="2017-08" db="EMBL/GenBank/DDBJ databases">
        <authorList>
            <person name="Alvarez-Ponce D."/>
            <person name="Weitzman C.L."/>
            <person name="Tillett R.L."/>
            <person name="Sandmeier F.C."/>
            <person name="Tracy C.R."/>
        </authorList>
    </citation>
    <scope>NUCLEOTIDE SEQUENCE [LARGE SCALE GENOMIC DNA]</scope>
    <source>
        <strain evidence="8">723</strain>
    </source>
</reference>
<name>A0A269TJM4_9BACT</name>
<keyword evidence="3" id="KW-1015">Disulfide bond</keyword>
<evidence type="ECO:0000256" key="1">
    <source>
        <dbReference type="ARBA" id="ARBA00022490"/>
    </source>
</evidence>
<dbReference type="PANTHER" id="PTHR30111:SF1">
    <property type="entry name" value="33 KDA CHAPERONIN"/>
    <property type="match status" value="1"/>
</dbReference>
<comment type="caution">
    <text evidence="7">The sequence shown here is derived from an EMBL/GenBank/DDBJ whole genome shotgun (WGS) entry which is preliminary data.</text>
</comment>